<dbReference type="InterPro" id="IPR047792">
    <property type="entry name" value="Hvo_1808-like"/>
</dbReference>
<reference evidence="3 4" key="1">
    <citation type="journal article" date="2019" name="Int. J. Syst. Evol. Microbiol.">
        <title>The Global Catalogue of Microorganisms (GCM) 10K type strain sequencing project: providing services to taxonomists for standard genome sequencing and annotation.</title>
        <authorList>
            <consortium name="The Broad Institute Genomics Platform"/>
            <consortium name="The Broad Institute Genome Sequencing Center for Infectious Disease"/>
            <person name="Wu L."/>
            <person name="Ma J."/>
        </authorList>
    </citation>
    <scope>NUCLEOTIDE SEQUENCE [LARGE SCALE GENOMIC DNA]</scope>
    <source>
        <strain evidence="3 4">JCM 16331</strain>
    </source>
</reference>
<dbReference type="Proteomes" id="UP000608850">
    <property type="component" value="Unassembled WGS sequence"/>
</dbReference>
<feature type="compositionally biased region" description="Low complexity" evidence="1">
    <location>
        <begin position="25"/>
        <end position="55"/>
    </location>
</feature>
<sequence length="528" mass="55937">MRTRLRTLLVVVLLVASSAATANATAAGASGVDRGSASASATAPATDTPAPAQADDATDSNRSIGYVDGYRYDTAIDVDQSDGLSDAEIRAYVRRTMARVERLRGHDFETPVPVNVMSRDAYRANRSNAPTNATYARWNQQVWEAALIVGDETNLSSATSSYYSNSVQGFYSPSDDAIEIIVPSGKRAYIDRATLAHELTHALQDQTYDLGAAKYGGETQDAQLATSGLIEGEARYVQRQYTRRCTNGTWRCVATPSSDDSSSDSPASTGPSPPQSLQYTLYFPYASGPGYVNELIERGGWAAVDAAWRDPPTTTSEVIHGDAPAVTDVAVDRDAATNGWRTYPSVGVNGTDTLGEASIFMGLWWQSARYDAGVVPTDIRADDGYRTFRYAAPASAGWAGDAVLPYRNGDADGFVWKTAWETETDAGDFAAGYVAALKAHGATREDGVWIVSGDDGYRGAYRVVHANETVTVVNGPDVAAVNDIRPSLAGSESSPGTSGGSSPGFGLLAGALALLGALVLLVALTRRR</sequence>
<dbReference type="OrthoDB" id="85977at2157"/>
<feature type="region of interest" description="Disordered" evidence="1">
    <location>
        <begin position="254"/>
        <end position="275"/>
    </location>
</feature>
<dbReference type="EMBL" id="BMOQ01000007">
    <property type="protein sequence ID" value="GGN22666.1"/>
    <property type="molecule type" value="Genomic_DNA"/>
</dbReference>
<evidence type="ECO:0000256" key="1">
    <source>
        <dbReference type="SAM" id="MobiDB-lite"/>
    </source>
</evidence>
<feature type="transmembrane region" description="Helical" evidence="2">
    <location>
        <begin position="504"/>
        <end position="524"/>
    </location>
</feature>
<dbReference type="RefSeq" id="WP_188879408.1">
    <property type="nucleotide sequence ID" value="NZ_BMOQ01000007.1"/>
</dbReference>
<keyword evidence="2" id="KW-1133">Transmembrane helix</keyword>
<feature type="region of interest" description="Disordered" evidence="1">
    <location>
        <begin position="25"/>
        <end position="61"/>
    </location>
</feature>
<proteinExistence type="predicted"/>
<name>A0A830GDD9_9EURY</name>
<organism evidence="3 4">
    <name type="scientific">Halarchaeum nitratireducens</name>
    <dbReference type="NCBI Taxonomy" id="489913"/>
    <lineage>
        <taxon>Archaea</taxon>
        <taxon>Methanobacteriati</taxon>
        <taxon>Methanobacteriota</taxon>
        <taxon>Stenosarchaea group</taxon>
        <taxon>Halobacteria</taxon>
        <taxon>Halobacteriales</taxon>
        <taxon>Halobacteriaceae</taxon>
    </lineage>
</organism>
<evidence type="ECO:0000256" key="2">
    <source>
        <dbReference type="SAM" id="Phobius"/>
    </source>
</evidence>
<comment type="caution">
    <text evidence="3">The sequence shown here is derived from an EMBL/GenBank/DDBJ whole genome shotgun (WGS) entry which is preliminary data.</text>
</comment>
<dbReference type="AlphaFoldDB" id="A0A830GDD9"/>
<dbReference type="NCBIfam" id="NF038145">
    <property type="entry name" value="Hvo_1808_fam"/>
    <property type="match status" value="1"/>
</dbReference>
<evidence type="ECO:0008006" key="5">
    <source>
        <dbReference type="Google" id="ProtNLM"/>
    </source>
</evidence>
<accession>A0A830GDD9</accession>
<evidence type="ECO:0000313" key="3">
    <source>
        <dbReference type="EMBL" id="GGN22666.1"/>
    </source>
</evidence>
<protein>
    <recommendedName>
        <fullName evidence="5">PGF-CTERM sorting domain-containing protein</fullName>
    </recommendedName>
</protein>
<evidence type="ECO:0000313" key="4">
    <source>
        <dbReference type="Proteomes" id="UP000608850"/>
    </source>
</evidence>
<keyword evidence="2" id="KW-0812">Transmembrane</keyword>
<feature type="compositionally biased region" description="Low complexity" evidence="1">
    <location>
        <begin position="254"/>
        <end position="270"/>
    </location>
</feature>
<keyword evidence="2" id="KW-0472">Membrane</keyword>
<keyword evidence="4" id="KW-1185">Reference proteome</keyword>
<gene>
    <name evidence="3" type="ORF">GCM10009021_25270</name>
</gene>